<evidence type="ECO:0000256" key="1">
    <source>
        <dbReference type="ARBA" id="ARBA00022801"/>
    </source>
</evidence>
<dbReference type="InterPro" id="IPR011650">
    <property type="entry name" value="Peptidase_M20_dimer"/>
</dbReference>
<accession>A0ABP7RXW7</accession>
<dbReference type="PIRSF" id="PIRSF005962">
    <property type="entry name" value="Pept_M20D_amidohydro"/>
    <property type="match status" value="1"/>
</dbReference>
<dbReference type="PANTHER" id="PTHR11014:SF63">
    <property type="entry name" value="METALLOPEPTIDASE, PUTATIVE (AFU_ORTHOLOGUE AFUA_6G09600)-RELATED"/>
    <property type="match status" value="1"/>
</dbReference>
<dbReference type="SUPFAM" id="SSF55031">
    <property type="entry name" value="Bacterial exopeptidase dimerisation domain"/>
    <property type="match status" value="1"/>
</dbReference>
<feature type="domain" description="Peptidase M20 dimerisation" evidence="2">
    <location>
        <begin position="205"/>
        <end position="302"/>
    </location>
</feature>
<evidence type="ECO:0000313" key="3">
    <source>
        <dbReference type="EMBL" id="GAA4003824.1"/>
    </source>
</evidence>
<evidence type="ECO:0000313" key="4">
    <source>
        <dbReference type="Proteomes" id="UP001501310"/>
    </source>
</evidence>
<dbReference type="NCBIfam" id="TIGR01891">
    <property type="entry name" value="amidohydrolases"/>
    <property type="match status" value="1"/>
</dbReference>
<dbReference type="Gene3D" id="3.40.630.10">
    <property type="entry name" value="Zn peptidases"/>
    <property type="match status" value="1"/>
</dbReference>
<proteinExistence type="predicted"/>
<keyword evidence="4" id="KW-1185">Reference proteome</keyword>
<organism evidence="3 4">
    <name type="scientific">Sphingomonas humi</name>
    <dbReference type="NCBI Taxonomy" id="335630"/>
    <lineage>
        <taxon>Bacteria</taxon>
        <taxon>Pseudomonadati</taxon>
        <taxon>Pseudomonadota</taxon>
        <taxon>Alphaproteobacteria</taxon>
        <taxon>Sphingomonadales</taxon>
        <taxon>Sphingomonadaceae</taxon>
        <taxon>Sphingomonas</taxon>
    </lineage>
</organism>
<name>A0ABP7RXW7_9SPHN</name>
<dbReference type="InterPro" id="IPR002933">
    <property type="entry name" value="Peptidase_M20"/>
</dbReference>
<dbReference type="RefSeq" id="WP_344709520.1">
    <property type="nucleotide sequence ID" value="NZ_BAAAZD010000001.1"/>
</dbReference>
<keyword evidence="1" id="KW-0378">Hydrolase</keyword>
<dbReference type="InterPro" id="IPR017439">
    <property type="entry name" value="Amidohydrolase"/>
</dbReference>
<sequence length="430" mass="45415">MLTLLAATALAAQAPAPAPSPAELTPLMALYRELHAAPELAMSETKTAARLAPELRKLGYEVTEKVGGTGIVAVMRNGPGRTVLVRADMDGLPLEEKTGLPFASKVRTKARSGVDTGVMHACAHDTHMTALIGTARRLAGDKAKWKGTLVLILQPGEETSEGAAAMLADGLFTRFPKPDTMLAFHNSASLPAGTIGLTPGPALANVDSVDITVRGVGSHGAAPQNGRDPIVVASRIVTTLQTLVSRERNPFDPAVVTVGSFHAGATHNIIPDEAKLQITVRSYTPEVRQSILDGIRRIARGEAIAAGVPDDRMPVVTVRDPYTPATVNSDDLTAESRTLFTNVFGADRVRMVPAAMVGEDFSRFLIANPQGRSLLFWVGGVPQARWDEAGGVTTKMPGLHSPLWAPDAEKVIGTAMVAMEAAVIEGFKPR</sequence>
<dbReference type="Proteomes" id="UP001501310">
    <property type="component" value="Unassembled WGS sequence"/>
</dbReference>
<dbReference type="Pfam" id="PF07687">
    <property type="entry name" value="M20_dimer"/>
    <property type="match status" value="1"/>
</dbReference>
<dbReference type="EMBL" id="BAAAZD010000001">
    <property type="protein sequence ID" value="GAA4003824.1"/>
    <property type="molecule type" value="Genomic_DNA"/>
</dbReference>
<protein>
    <submittedName>
        <fullName evidence="3">M20 family metallopeptidase</fullName>
    </submittedName>
</protein>
<gene>
    <name evidence="3" type="ORF">GCM10022211_14610</name>
</gene>
<dbReference type="PANTHER" id="PTHR11014">
    <property type="entry name" value="PEPTIDASE M20 FAMILY MEMBER"/>
    <property type="match status" value="1"/>
</dbReference>
<dbReference type="Pfam" id="PF01546">
    <property type="entry name" value="Peptidase_M20"/>
    <property type="match status" value="1"/>
</dbReference>
<dbReference type="SUPFAM" id="SSF53187">
    <property type="entry name" value="Zn-dependent exopeptidases"/>
    <property type="match status" value="1"/>
</dbReference>
<reference evidence="4" key="1">
    <citation type="journal article" date="2019" name="Int. J. Syst. Evol. Microbiol.">
        <title>The Global Catalogue of Microorganisms (GCM) 10K type strain sequencing project: providing services to taxonomists for standard genome sequencing and annotation.</title>
        <authorList>
            <consortium name="The Broad Institute Genomics Platform"/>
            <consortium name="The Broad Institute Genome Sequencing Center for Infectious Disease"/>
            <person name="Wu L."/>
            <person name="Ma J."/>
        </authorList>
    </citation>
    <scope>NUCLEOTIDE SEQUENCE [LARGE SCALE GENOMIC DNA]</scope>
    <source>
        <strain evidence="4">JCM 16603</strain>
    </source>
</reference>
<dbReference type="Gene3D" id="3.30.70.360">
    <property type="match status" value="1"/>
</dbReference>
<dbReference type="InterPro" id="IPR036264">
    <property type="entry name" value="Bact_exopeptidase_dim_dom"/>
</dbReference>
<evidence type="ECO:0000259" key="2">
    <source>
        <dbReference type="Pfam" id="PF07687"/>
    </source>
</evidence>
<comment type="caution">
    <text evidence="3">The sequence shown here is derived from an EMBL/GenBank/DDBJ whole genome shotgun (WGS) entry which is preliminary data.</text>
</comment>